<proteinExistence type="predicted"/>
<feature type="region of interest" description="Disordered" evidence="1">
    <location>
        <begin position="334"/>
        <end position="404"/>
    </location>
</feature>
<dbReference type="AlphaFoldDB" id="A0A166AL07"/>
<reference evidence="2 3" key="1">
    <citation type="journal article" date="2016" name="Mol. Biol. Evol.">
        <title>Comparative Genomics of Early-Diverging Mushroom-Forming Fungi Provides Insights into the Origins of Lignocellulose Decay Capabilities.</title>
        <authorList>
            <person name="Nagy L.G."/>
            <person name="Riley R."/>
            <person name="Tritt A."/>
            <person name="Adam C."/>
            <person name="Daum C."/>
            <person name="Floudas D."/>
            <person name="Sun H."/>
            <person name="Yadav J.S."/>
            <person name="Pangilinan J."/>
            <person name="Larsson K.H."/>
            <person name="Matsuura K."/>
            <person name="Barry K."/>
            <person name="Labutti K."/>
            <person name="Kuo R."/>
            <person name="Ohm R.A."/>
            <person name="Bhattacharya S.S."/>
            <person name="Shirouzu T."/>
            <person name="Yoshinaga Y."/>
            <person name="Martin F.M."/>
            <person name="Grigoriev I.V."/>
            <person name="Hibbett D.S."/>
        </authorList>
    </citation>
    <scope>NUCLEOTIDE SEQUENCE [LARGE SCALE GENOMIC DNA]</scope>
    <source>
        <strain evidence="2 3">HHB10207 ss-3</strain>
    </source>
</reference>
<sequence length="433" mass="47815">MFPSPSYSSSSQYSLAPSFTGPIQPSSIVFWLSRCSAIFQSYNDLHSSQPLTPRAQIRQAGLALIHPETSRWWDAQSADLQALTSWNEFVQRFKDRFLLNNSSDMGLKAERAFYTFRQNGLPIRDYVGELEERRAVLNECNRSSMVDDVQYKRHLLFGADEKTGRDVEKALQLQGLTIDTIGVEKLAGLICEIADGSFVIPAESVASKQPYAHALSQEDTPPSPTIENLSTELHETVPTHRDPIIAAHPISRPPSLELELEAGHELEPEPEHLDTQPEQLDPPLPSITLSDLQIARVSPPPNPPTQRLTPAPLTPEERRSIAAAGGCFKCRRVPSSSDWVEHKAPTCPGDPSRGIPPGPRYNPPSSQNQSKSRHKKKSSSVTTIAVPPAPAPPLPVPPPPVEPQWFEEQAIRGRSSAASAEEVDYDNDFILKL</sequence>
<gene>
    <name evidence="2" type="ORF">SISSUDRAFT_167469</name>
</gene>
<keyword evidence="3" id="KW-1185">Reference proteome</keyword>
<protein>
    <recommendedName>
        <fullName evidence="4">Retrotransposon gag domain-containing protein</fullName>
    </recommendedName>
</protein>
<dbReference type="STRING" id="1314776.A0A166AL07"/>
<evidence type="ECO:0000256" key="1">
    <source>
        <dbReference type="SAM" id="MobiDB-lite"/>
    </source>
</evidence>
<name>A0A166AL07_9AGAM</name>
<dbReference type="EMBL" id="KV428139">
    <property type="protein sequence ID" value="KZT35433.1"/>
    <property type="molecule type" value="Genomic_DNA"/>
</dbReference>
<evidence type="ECO:0008006" key="4">
    <source>
        <dbReference type="Google" id="ProtNLM"/>
    </source>
</evidence>
<evidence type="ECO:0000313" key="2">
    <source>
        <dbReference type="EMBL" id="KZT35433.1"/>
    </source>
</evidence>
<accession>A0A166AL07</accession>
<dbReference type="Proteomes" id="UP000076798">
    <property type="component" value="Unassembled WGS sequence"/>
</dbReference>
<feature type="region of interest" description="Disordered" evidence="1">
    <location>
        <begin position="267"/>
        <end position="286"/>
    </location>
</feature>
<evidence type="ECO:0000313" key="3">
    <source>
        <dbReference type="Proteomes" id="UP000076798"/>
    </source>
</evidence>
<dbReference type="OrthoDB" id="4742101at2759"/>
<feature type="compositionally biased region" description="Pro residues" evidence="1">
    <location>
        <begin position="387"/>
        <end position="402"/>
    </location>
</feature>
<organism evidence="2 3">
    <name type="scientific">Sistotremastrum suecicum HHB10207 ss-3</name>
    <dbReference type="NCBI Taxonomy" id="1314776"/>
    <lineage>
        <taxon>Eukaryota</taxon>
        <taxon>Fungi</taxon>
        <taxon>Dikarya</taxon>
        <taxon>Basidiomycota</taxon>
        <taxon>Agaricomycotina</taxon>
        <taxon>Agaricomycetes</taxon>
        <taxon>Sistotremastrales</taxon>
        <taxon>Sistotremastraceae</taxon>
        <taxon>Sistotremastrum</taxon>
    </lineage>
</organism>
<feature type="region of interest" description="Disordered" evidence="1">
    <location>
        <begin position="294"/>
        <end position="315"/>
    </location>
</feature>